<feature type="compositionally biased region" description="Polar residues" evidence="3">
    <location>
        <begin position="123"/>
        <end position="135"/>
    </location>
</feature>
<dbReference type="AlphaFoldDB" id="A0ABD3Q8N4"/>
<reference evidence="5 6" key="1">
    <citation type="journal article" date="2020" name="G3 (Bethesda)">
        <title>Improved Reference Genome for Cyclotella cryptica CCMP332, a Model for Cell Wall Morphogenesis, Salinity Adaptation, and Lipid Production in Diatoms (Bacillariophyta).</title>
        <authorList>
            <person name="Roberts W.R."/>
            <person name="Downey K.M."/>
            <person name="Ruck E.C."/>
            <person name="Traller J.C."/>
            <person name="Alverson A.J."/>
        </authorList>
    </citation>
    <scope>NUCLEOTIDE SEQUENCE [LARGE SCALE GENOMIC DNA]</scope>
    <source>
        <strain evidence="5 6">CCMP332</strain>
    </source>
</reference>
<evidence type="ECO:0000313" key="5">
    <source>
        <dbReference type="EMBL" id="KAL3796271.1"/>
    </source>
</evidence>
<feature type="region of interest" description="Disordered" evidence="3">
    <location>
        <begin position="123"/>
        <end position="142"/>
    </location>
</feature>
<dbReference type="Pfam" id="PF12923">
    <property type="entry name" value="RRP7"/>
    <property type="match status" value="1"/>
</dbReference>
<organism evidence="5 6">
    <name type="scientific">Cyclotella cryptica</name>
    <dbReference type="NCBI Taxonomy" id="29204"/>
    <lineage>
        <taxon>Eukaryota</taxon>
        <taxon>Sar</taxon>
        <taxon>Stramenopiles</taxon>
        <taxon>Ochrophyta</taxon>
        <taxon>Bacillariophyta</taxon>
        <taxon>Coscinodiscophyceae</taxon>
        <taxon>Thalassiosirophycidae</taxon>
        <taxon>Stephanodiscales</taxon>
        <taxon>Stephanodiscaceae</taxon>
        <taxon>Cyclotella</taxon>
    </lineage>
</organism>
<keyword evidence="2" id="KW-0175">Coiled coil</keyword>
<dbReference type="Gene3D" id="6.10.250.1770">
    <property type="match status" value="1"/>
</dbReference>
<dbReference type="InterPro" id="IPR024326">
    <property type="entry name" value="RRP7_C"/>
</dbReference>
<comment type="similarity">
    <text evidence="1">Belongs to the RRP7 family.</text>
</comment>
<evidence type="ECO:0000259" key="4">
    <source>
        <dbReference type="Pfam" id="PF12923"/>
    </source>
</evidence>
<feature type="non-terminal residue" evidence="5">
    <location>
        <position position="1"/>
    </location>
</feature>
<dbReference type="EMBL" id="JABMIG020000064">
    <property type="protein sequence ID" value="KAL3796271.1"/>
    <property type="molecule type" value="Genomic_DNA"/>
</dbReference>
<feature type="coiled-coil region" evidence="2">
    <location>
        <begin position="83"/>
        <end position="110"/>
    </location>
</feature>
<dbReference type="PANTHER" id="PTHR13191">
    <property type="entry name" value="RIBOSOMAL RNA PROCESSING PROTEIN 7-RELATED"/>
    <property type="match status" value="1"/>
</dbReference>
<feature type="domain" description="Ribosomal RNA-processing protein 7 C-terminal" evidence="4">
    <location>
        <begin position="78"/>
        <end position="173"/>
    </location>
</feature>
<dbReference type="Proteomes" id="UP001516023">
    <property type="component" value="Unassembled WGS sequence"/>
</dbReference>
<gene>
    <name evidence="5" type="ORF">HJC23_008591</name>
</gene>
<dbReference type="PANTHER" id="PTHR13191:SF0">
    <property type="entry name" value="RIBOSOMAL RNA-PROCESSING PROTEIN 7 HOMOLOG A-RELATED"/>
    <property type="match status" value="1"/>
</dbReference>
<evidence type="ECO:0000256" key="3">
    <source>
        <dbReference type="SAM" id="MobiDB-lite"/>
    </source>
</evidence>
<evidence type="ECO:0000313" key="6">
    <source>
        <dbReference type="Proteomes" id="UP001516023"/>
    </source>
</evidence>
<protein>
    <recommendedName>
        <fullName evidence="4">Ribosomal RNA-processing protein 7 C-terminal domain-containing protein</fullName>
    </recommendedName>
</protein>
<keyword evidence="6" id="KW-1185">Reference proteome</keyword>
<evidence type="ECO:0000256" key="2">
    <source>
        <dbReference type="SAM" id="Coils"/>
    </source>
</evidence>
<name>A0ABD3Q8N4_9STRA</name>
<sequence>ATSPFVSPSHCPFPAPGALSFISFLYVKEHIAKNKGSNAGDVSSSTQFVANAPTNGPIRRNLFLQSFFQRYAHGALVEKTRILQHLKQVMSAYEHTEAEVERRAKQLAEQPDEDGFITVTHRSSTPSFGATNDLEQQQHHEELKKKEMQDLKAGFEEDLETVKEMKEERAFRPV</sequence>
<proteinExistence type="inferred from homology"/>
<comment type="caution">
    <text evidence="5">The sequence shown here is derived from an EMBL/GenBank/DDBJ whole genome shotgun (WGS) entry which is preliminary data.</text>
</comment>
<evidence type="ECO:0000256" key="1">
    <source>
        <dbReference type="ARBA" id="ARBA00006110"/>
    </source>
</evidence>
<dbReference type="InterPro" id="IPR040446">
    <property type="entry name" value="RRP7"/>
</dbReference>
<accession>A0ABD3Q8N4</accession>